<dbReference type="EMBL" id="JAGKSQ010000003">
    <property type="protein sequence ID" value="MBP3951470.1"/>
    <property type="molecule type" value="Genomic_DNA"/>
</dbReference>
<accession>A0A940WS48</accession>
<name>A0A940WS48_9BACI</name>
<reference evidence="1" key="1">
    <citation type="submission" date="2021-03" db="EMBL/GenBank/DDBJ databases">
        <title>Bacillus suaedae sp. nov., isolated from Suaeda aralocaspica.</title>
        <authorList>
            <person name="Lei R.F.R."/>
        </authorList>
    </citation>
    <scope>NUCLEOTIDE SEQUENCE</scope>
    <source>
        <strain evidence="1">YZJH907-2</strain>
    </source>
</reference>
<protein>
    <submittedName>
        <fullName evidence="1">Uncharacterized protein</fullName>
    </submittedName>
</protein>
<dbReference type="Proteomes" id="UP000678228">
    <property type="component" value="Unassembled WGS sequence"/>
</dbReference>
<proteinExistence type="predicted"/>
<organism evidence="1 2">
    <name type="scientific">Halalkalibacter suaedae</name>
    <dbReference type="NCBI Taxonomy" id="2822140"/>
    <lineage>
        <taxon>Bacteria</taxon>
        <taxon>Bacillati</taxon>
        <taxon>Bacillota</taxon>
        <taxon>Bacilli</taxon>
        <taxon>Bacillales</taxon>
        <taxon>Bacillaceae</taxon>
        <taxon>Halalkalibacter</taxon>
    </lineage>
</organism>
<sequence length="155" mass="17829">MKLFSLSNDQWEKYRRPLLQFVKRYDSCQKRSTHKWLFHLKGQDLTQPGTSIQLALWEGKIVAVAAVSDYGTTYSSILVSPRYAHTQIQTRLFISLLDELGVCYTKIRYDQEQKIKVALEAGLVCFAYVQGADGDAYLWFGGGHWDTRDVIEQEA</sequence>
<dbReference type="AlphaFoldDB" id="A0A940WS48"/>
<comment type="caution">
    <text evidence="1">The sequence shown here is derived from an EMBL/GenBank/DDBJ whole genome shotgun (WGS) entry which is preliminary data.</text>
</comment>
<evidence type="ECO:0000313" key="1">
    <source>
        <dbReference type="EMBL" id="MBP3951470.1"/>
    </source>
</evidence>
<keyword evidence="2" id="KW-1185">Reference proteome</keyword>
<dbReference type="RefSeq" id="WP_210597147.1">
    <property type="nucleotide sequence ID" value="NZ_JAGKSQ010000003.1"/>
</dbReference>
<gene>
    <name evidence="1" type="ORF">J7W16_10005</name>
</gene>
<evidence type="ECO:0000313" key="2">
    <source>
        <dbReference type="Proteomes" id="UP000678228"/>
    </source>
</evidence>